<evidence type="ECO:0000256" key="4">
    <source>
        <dbReference type="ARBA" id="ARBA00022989"/>
    </source>
</evidence>
<dbReference type="InterPro" id="IPR050925">
    <property type="entry name" value="Rhomboid_protease_S54"/>
</dbReference>
<feature type="domain" description="Peptidase S54 rhomboid" evidence="8">
    <location>
        <begin position="193"/>
        <end position="330"/>
    </location>
</feature>
<comment type="subcellular location">
    <subcellularLocation>
        <location evidence="1">Membrane</location>
        <topology evidence="1">Multi-pass membrane protein</topology>
    </subcellularLocation>
</comment>
<evidence type="ECO:0000256" key="2">
    <source>
        <dbReference type="ARBA" id="ARBA00009045"/>
    </source>
</evidence>
<keyword evidence="5 7" id="KW-0472">Membrane</keyword>
<evidence type="ECO:0000256" key="1">
    <source>
        <dbReference type="ARBA" id="ARBA00004141"/>
    </source>
</evidence>
<keyword evidence="4 7" id="KW-1133">Transmembrane helix</keyword>
<feature type="compositionally biased region" description="Polar residues" evidence="6">
    <location>
        <begin position="1"/>
        <end position="12"/>
    </location>
</feature>
<reference evidence="9" key="1">
    <citation type="journal article" date="2022" name="Cell">
        <title>Repeat-based holocentromeres influence genome architecture and karyotype evolution.</title>
        <authorList>
            <person name="Hofstatter P.G."/>
            <person name="Thangavel G."/>
            <person name="Lux T."/>
            <person name="Neumann P."/>
            <person name="Vondrak T."/>
            <person name="Novak P."/>
            <person name="Zhang M."/>
            <person name="Costa L."/>
            <person name="Castellani M."/>
            <person name="Scott A."/>
            <person name="Toegelov H."/>
            <person name="Fuchs J."/>
            <person name="Mata-Sucre Y."/>
            <person name="Dias Y."/>
            <person name="Vanzela A.L.L."/>
            <person name="Huettel B."/>
            <person name="Almeida C.C.S."/>
            <person name="Simkova H."/>
            <person name="Souza G."/>
            <person name="Pedrosa-Harand A."/>
            <person name="Macas J."/>
            <person name="Mayer K.F.X."/>
            <person name="Houben A."/>
            <person name="Marques A."/>
        </authorList>
    </citation>
    <scope>NUCLEOTIDE SEQUENCE</scope>
    <source>
        <strain evidence="9">RhyBre1mFocal</strain>
    </source>
</reference>
<dbReference type="InterPro" id="IPR022764">
    <property type="entry name" value="Peptidase_S54_rhomboid_dom"/>
</dbReference>
<evidence type="ECO:0000256" key="7">
    <source>
        <dbReference type="SAM" id="Phobius"/>
    </source>
</evidence>
<evidence type="ECO:0000313" key="10">
    <source>
        <dbReference type="Proteomes" id="UP001151287"/>
    </source>
</evidence>
<sequence length="331" mass="36464">MTKTFQNDSINNQEERLKSSDHRPDSCVRAPSMSRLQWLPTSHFSGDNPSGQIATVSAGVQIGSTLRRLSSDYLRLLLCCQSQLRSKLEEMKSGSFLMWSDMCSKKCLMFGSVQPGALPPRLSLFSGKESDREGGFLSSMESLFKNFQRGNSNKRFWTDVLLGANVLAYGAQVASKGRLVLWGAKVNSLIREGQIWRLATSSFLHANILHLMVNCYSLNSIGPPVEYLMGPRRFLEIYFSSAVASSLMSYRFCPSPSLGASGAVCGLIGAFAVYIWRNRDRIPRGDKQLERIGYVIALNMVIGLTVKGIDNWGHLGGLLGGAAVAWFLSPS</sequence>
<dbReference type="Pfam" id="PF01694">
    <property type="entry name" value="Rhomboid"/>
    <property type="match status" value="1"/>
</dbReference>
<dbReference type="PANTHER" id="PTHR43731">
    <property type="entry name" value="RHOMBOID PROTEASE"/>
    <property type="match status" value="1"/>
</dbReference>
<organism evidence="9 10">
    <name type="scientific">Rhynchospora breviuscula</name>
    <dbReference type="NCBI Taxonomy" id="2022672"/>
    <lineage>
        <taxon>Eukaryota</taxon>
        <taxon>Viridiplantae</taxon>
        <taxon>Streptophyta</taxon>
        <taxon>Embryophyta</taxon>
        <taxon>Tracheophyta</taxon>
        <taxon>Spermatophyta</taxon>
        <taxon>Magnoliopsida</taxon>
        <taxon>Liliopsida</taxon>
        <taxon>Poales</taxon>
        <taxon>Cyperaceae</taxon>
        <taxon>Cyperoideae</taxon>
        <taxon>Rhynchosporeae</taxon>
        <taxon>Rhynchospora</taxon>
    </lineage>
</organism>
<evidence type="ECO:0000256" key="3">
    <source>
        <dbReference type="ARBA" id="ARBA00022692"/>
    </source>
</evidence>
<dbReference type="SUPFAM" id="SSF144091">
    <property type="entry name" value="Rhomboid-like"/>
    <property type="match status" value="1"/>
</dbReference>
<feature type="compositionally biased region" description="Basic and acidic residues" evidence="6">
    <location>
        <begin position="13"/>
        <end position="26"/>
    </location>
</feature>
<evidence type="ECO:0000313" key="9">
    <source>
        <dbReference type="EMBL" id="KAJ1701577.1"/>
    </source>
</evidence>
<accession>A0A9Q0HWZ7</accession>
<gene>
    <name evidence="9" type="ORF">LUZ63_001356</name>
</gene>
<dbReference type="PANTHER" id="PTHR43731:SF26">
    <property type="entry name" value="RHOMBOID-LIKE PROTEIN 10, CHLOROPLASTIC"/>
    <property type="match status" value="1"/>
</dbReference>
<dbReference type="AlphaFoldDB" id="A0A9Q0HWZ7"/>
<dbReference type="GO" id="GO:0031969">
    <property type="term" value="C:chloroplast membrane"/>
    <property type="evidence" value="ECO:0007669"/>
    <property type="project" value="TreeGrafter"/>
</dbReference>
<evidence type="ECO:0000259" key="8">
    <source>
        <dbReference type="Pfam" id="PF01694"/>
    </source>
</evidence>
<dbReference type="FunFam" id="1.20.1540.10:FF:000015">
    <property type="entry name" value="RHOMBOID-like protein 10 chloroplastic"/>
    <property type="match status" value="1"/>
</dbReference>
<protein>
    <recommendedName>
        <fullName evidence="8">Peptidase S54 rhomboid domain-containing protein</fullName>
    </recommendedName>
</protein>
<dbReference type="OrthoDB" id="418595at2759"/>
<dbReference type="InterPro" id="IPR035952">
    <property type="entry name" value="Rhomboid-like_sf"/>
</dbReference>
<feature type="transmembrane region" description="Helical" evidence="7">
    <location>
        <begin position="288"/>
        <end position="306"/>
    </location>
</feature>
<dbReference type="Gene3D" id="1.20.1540.10">
    <property type="entry name" value="Rhomboid-like"/>
    <property type="match status" value="1"/>
</dbReference>
<comment type="caution">
    <text evidence="9">The sequence shown here is derived from an EMBL/GenBank/DDBJ whole genome shotgun (WGS) entry which is preliminary data.</text>
</comment>
<keyword evidence="10" id="KW-1185">Reference proteome</keyword>
<proteinExistence type="inferred from homology"/>
<dbReference type="EMBL" id="JAMQYH010000001">
    <property type="protein sequence ID" value="KAJ1701577.1"/>
    <property type="molecule type" value="Genomic_DNA"/>
</dbReference>
<dbReference type="GO" id="GO:0004252">
    <property type="term" value="F:serine-type endopeptidase activity"/>
    <property type="evidence" value="ECO:0007669"/>
    <property type="project" value="InterPro"/>
</dbReference>
<feature type="transmembrane region" description="Helical" evidence="7">
    <location>
        <begin position="258"/>
        <end position="276"/>
    </location>
</feature>
<evidence type="ECO:0000256" key="5">
    <source>
        <dbReference type="ARBA" id="ARBA00023136"/>
    </source>
</evidence>
<keyword evidence="3 7" id="KW-0812">Transmembrane</keyword>
<feature type="region of interest" description="Disordered" evidence="6">
    <location>
        <begin position="1"/>
        <end position="26"/>
    </location>
</feature>
<name>A0A9Q0HWZ7_9POAL</name>
<evidence type="ECO:0000256" key="6">
    <source>
        <dbReference type="SAM" id="MobiDB-lite"/>
    </source>
</evidence>
<comment type="similarity">
    <text evidence="2">Belongs to the peptidase S54 family.</text>
</comment>
<dbReference type="Proteomes" id="UP001151287">
    <property type="component" value="Unassembled WGS sequence"/>
</dbReference>